<accession>A0A2D4IFH0</accession>
<evidence type="ECO:0000313" key="2">
    <source>
        <dbReference type="EMBL" id="LAA82958.1"/>
    </source>
</evidence>
<keyword evidence="1" id="KW-0472">Membrane</keyword>
<feature type="transmembrane region" description="Helical" evidence="1">
    <location>
        <begin position="32"/>
        <end position="52"/>
    </location>
</feature>
<dbReference type="AlphaFoldDB" id="A0A2D4IFH0"/>
<reference evidence="2" key="2">
    <citation type="submission" date="2017-11" db="EMBL/GenBank/DDBJ databases">
        <title>Coralsnake Venomics: Analyses of Venom Gland Transcriptomes and Proteomes of Six Brazilian Taxa.</title>
        <authorList>
            <person name="Aird S.D."/>
            <person name="Jorge da Silva N."/>
            <person name="Qiu L."/>
            <person name="Villar-Briones A."/>
            <person name="Aparecida-Saddi V."/>
            <person name="Campos-Telles M.P."/>
            <person name="Grau M."/>
            <person name="Mikheyev A.S."/>
        </authorList>
    </citation>
    <scope>NUCLEOTIDE SEQUENCE</scope>
    <source>
        <tissue evidence="2">Venom_gland</tissue>
    </source>
</reference>
<name>A0A2D4IFH0_MICLE</name>
<dbReference type="EMBL" id="IACK01097233">
    <property type="protein sequence ID" value="LAA82958.1"/>
    <property type="molecule type" value="Transcribed_RNA"/>
</dbReference>
<sequence>MGKKNEEGKKRIPPEGNTLLRSLTDCNNKPKYSFFFLSAGIFILNLVCRDILLQGSVLAALKETFPVLYTQKIEGEVNEIIFCQQQDKVKLSPRDLQEKAQILEKALQRPGQEWDSTYILADMLETIKLV</sequence>
<protein>
    <submittedName>
        <fullName evidence="2">Uncharacterized protein</fullName>
    </submittedName>
</protein>
<organism evidence="2">
    <name type="scientific">Micrurus lemniscatus lemniscatus</name>
    <dbReference type="NCBI Taxonomy" id="129467"/>
    <lineage>
        <taxon>Eukaryota</taxon>
        <taxon>Metazoa</taxon>
        <taxon>Chordata</taxon>
        <taxon>Craniata</taxon>
        <taxon>Vertebrata</taxon>
        <taxon>Euteleostomi</taxon>
        <taxon>Lepidosauria</taxon>
        <taxon>Squamata</taxon>
        <taxon>Bifurcata</taxon>
        <taxon>Unidentata</taxon>
        <taxon>Episquamata</taxon>
        <taxon>Toxicofera</taxon>
        <taxon>Serpentes</taxon>
        <taxon>Colubroidea</taxon>
        <taxon>Elapidae</taxon>
        <taxon>Elapinae</taxon>
        <taxon>Micrurus</taxon>
    </lineage>
</organism>
<evidence type="ECO:0000256" key="1">
    <source>
        <dbReference type="SAM" id="Phobius"/>
    </source>
</evidence>
<keyword evidence="1" id="KW-0812">Transmembrane</keyword>
<proteinExistence type="predicted"/>
<reference evidence="2" key="1">
    <citation type="submission" date="2017-07" db="EMBL/GenBank/DDBJ databases">
        <authorList>
            <person name="Mikheyev A."/>
            <person name="Grau M."/>
        </authorList>
    </citation>
    <scope>NUCLEOTIDE SEQUENCE</scope>
    <source>
        <tissue evidence="2">Venom_gland</tissue>
    </source>
</reference>
<keyword evidence="1" id="KW-1133">Transmembrane helix</keyword>